<dbReference type="SUPFAM" id="SSF52794">
    <property type="entry name" value="PTS system IIB component-like"/>
    <property type="match status" value="1"/>
</dbReference>
<evidence type="ECO:0000313" key="8">
    <source>
        <dbReference type="Proteomes" id="UP000040453"/>
    </source>
</evidence>
<feature type="domain" description="PTS EIIB type-2" evidence="5">
    <location>
        <begin position="411"/>
        <end position="500"/>
    </location>
</feature>
<dbReference type="AlphaFoldDB" id="A0A0A1MBH7"/>
<dbReference type="InterPro" id="IPR011608">
    <property type="entry name" value="PRD"/>
</dbReference>
<dbReference type="PROSITE" id="PS51372">
    <property type="entry name" value="PRD_2"/>
    <property type="match status" value="1"/>
</dbReference>
<feature type="domain" description="PRD" evidence="6">
    <location>
        <begin position="301"/>
        <end position="407"/>
    </location>
</feature>
<dbReference type="GO" id="GO:0009401">
    <property type="term" value="P:phosphoenolpyruvate-dependent sugar phosphotransferase system"/>
    <property type="evidence" value="ECO:0007669"/>
    <property type="project" value="InterPro"/>
</dbReference>
<evidence type="ECO:0000256" key="3">
    <source>
        <dbReference type="ARBA" id="ARBA00023015"/>
    </source>
</evidence>
<reference evidence="7 8" key="1">
    <citation type="submission" date="2014-11" db="EMBL/GenBank/DDBJ databases">
        <authorList>
            <person name="Urmite Genomes Urmite Genomes"/>
        </authorList>
    </citation>
    <scope>NUCLEOTIDE SEQUENCE [LARGE SCALE GENOMIC DNA]</scope>
    <source>
        <strain evidence="7 8">Oc5</strain>
    </source>
</reference>
<dbReference type="InterPro" id="IPR036095">
    <property type="entry name" value="PTS_EIIB-like_sf"/>
</dbReference>
<keyword evidence="2" id="KW-0677">Repeat</keyword>
<dbReference type="Gene3D" id="3.40.50.2300">
    <property type="match status" value="1"/>
</dbReference>
<keyword evidence="8" id="KW-1185">Reference proteome</keyword>
<keyword evidence="3" id="KW-0805">Transcription regulation</keyword>
<dbReference type="Pfam" id="PF08279">
    <property type="entry name" value="HTH_11"/>
    <property type="match status" value="1"/>
</dbReference>
<organism evidence="7 8">
    <name type="scientific">Oceanobacillus oncorhynchi</name>
    <dbReference type="NCBI Taxonomy" id="545501"/>
    <lineage>
        <taxon>Bacteria</taxon>
        <taxon>Bacillati</taxon>
        <taxon>Bacillota</taxon>
        <taxon>Bacilli</taxon>
        <taxon>Bacillales</taxon>
        <taxon>Bacillaceae</taxon>
        <taxon>Oceanobacillus</taxon>
    </lineage>
</organism>
<evidence type="ECO:0000259" key="5">
    <source>
        <dbReference type="PROSITE" id="PS51099"/>
    </source>
</evidence>
<dbReference type="Pfam" id="PF00874">
    <property type="entry name" value="PRD"/>
    <property type="match status" value="1"/>
</dbReference>
<evidence type="ECO:0000313" key="7">
    <source>
        <dbReference type="EMBL" id="CEI80393.1"/>
    </source>
</evidence>
<evidence type="ECO:0000256" key="1">
    <source>
        <dbReference type="ARBA" id="ARBA00022679"/>
    </source>
</evidence>
<dbReference type="GO" id="GO:0006355">
    <property type="term" value="P:regulation of DNA-templated transcription"/>
    <property type="evidence" value="ECO:0007669"/>
    <property type="project" value="InterPro"/>
</dbReference>
<accession>A0A0A1MBH7</accession>
<evidence type="ECO:0000256" key="4">
    <source>
        <dbReference type="ARBA" id="ARBA00023163"/>
    </source>
</evidence>
<dbReference type="Proteomes" id="UP000040453">
    <property type="component" value="Unassembled WGS sequence"/>
</dbReference>
<evidence type="ECO:0000259" key="6">
    <source>
        <dbReference type="PROSITE" id="PS51372"/>
    </source>
</evidence>
<dbReference type="CDD" id="cd05568">
    <property type="entry name" value="PTS_IIB_bgl_like"/>
    <property type="match status" value="1"/>
</dbReference>
<name>A0A0A1MBH7_9BACI</name>
<dbReference type="PROSITE" id="PS51099">
    <property type="entry name" value="PTS_EIIB_TYPE_2"/>
    <property type="match status" value="1"/>
</dbReference>
<dbReference type="InterPro" id="IPR036634">
    <property type="entry name" value="PRD_sf"/>
</dbReference>
<dbReference type="GO" id="GO:0008982">
    <property type="term" value="F:protein-N(PI)-phosphohistidine-sugar phosphotransferase activity"/>
    <property type="evidence" value="ECO:0007669"/>
    <property type="project" value="InterPro"/>
</dbReference>
<dbReference type="InterPro" id="IPR013196">
    <property type="entry name" value="HTH_11"/>
</dbReference>
<keyword evidence="4" id="KW-0804">Transcription</keyword>
<protein>
    <submittedName>
        <fullName evidence="7">Transcriptional regulator MtlR</fullName>
    </submittedName>
</protein>
<dbReference type="InterPro" id="IPR050661">
    <property type="entry name" value="BglG_antiterminators"/>
</dbReference>
<dbReference type="Gene3D" id="1.10.10.10">
    <property type="entry name" value="Winged helix-like DNA-binding domain superfamily/Winged helix DNA-binding domain"/>
    <property type="match status" value="2"/>
</dbReference>
<dbReference type="PANTHER" id="PTHR30185">
    <property type="entry name" value="CRYPTIC BETA-GLUCOSIDE BGL OPERON ANTITERMINATOR"/>
    <property type="match status" value="1"/>
</dbReference>
<dbReference type="SUPFAM" id="SSF63520">
    <property type="entry name" value="PTS-regulatory domain, PRD"/>
    <property type="match status" value="1"/>
</dbReference>
<proteinExistence type="predicted"/>
<sequence>MKSMLTNRQKEIASMLLNCEKPLLYRELADKCSVSLRTIKSDMKEVKYWFKKHQVDLQSQPVKGLWITNLNEKEKMKIYHKLLLETVDEEIWGEEGRIRRIVLLLSLHPSKYITAEFLADQLLVSKQTIYKDMKKVEKHLAENNITLKMLPRKGYTIAGEEVDIRQHAEYLLTYKIVIEESYRPEIYLKFKEELTSFSPDMKKVVLLIDEILMKSIKQSLVEYHPASVKIFTLFTRLVISVCRVTKENAIQLGRNNDEIDMSMSTFAMFVYAVANDVFEHFNLEITNDEFIYIYRNALLNNHNEDLIEMTNNIIHYVSRRLSIPFYNDSTLQTNLLSHFSNKFTEENAILLENNPFMEDLKTKHDYLYHPVKTACEKYIESHNFTSEMISSFVTLHFLVSMETTFENKKPLKALYVCASGRGVARVIKNRVEKEVPRIRIIQYCGLDDLEEIMEKDTFDIIISVFPIETAIPTIWVDPVPSESNIKELKNKVSELTGDNQVIAQQIINKGESNIDDPEEYSRAVILEAMELYLGIKQAFKGRIKHKMEDAFLMHVFLMVHRIKFRMEYDHLVNTSFIETEDYRKVDEVFKKQGLQANADEKKAILFYIEKEEASCGKGYHY</sequence>
<evidence type="ECO:0000256" key="2">
    <source>
        <dbReference type="ARBA" id="ARBA00022737"/>
    </source>
</evidence>
<dbReference type="EMBL" id="CDGG01000001">
    <property type="protein sequence ID" value="CEI80393.1"/>
    <property type="molecule type" value="Genomic_DNA"/>
</dbReference>
<dbReference type="PANTHER" id="PTHR30185:SF18">
    <property type="entry name" value="TRANSCRIPTIONAL REGULATOR MTLR"/>
    <property type="match status" value="1"/>
</dbReference>
<keyword evidence="1" id="KW-0808">Transferase</keyword>
<dbReference type="InterPro" id="IPR013011">
    <property type="entry name" value="PTS_EIIB_2"/>
</dbReference>
<gene>
    <name evidence="7" type="primary">mtlR_1</name>
    <name evidence="7" type="ORF">BN997_00196</name>
</gene>
<dbReference type="InterPro" id="IPR036388">
    <property type="entry name" value="WH-like_DNA-bd_sf"/>
</dbReference>
<dbReference type="STRING" id="545501.BN997_00196"/>